<dbReference type="GO" id="GO:0003677">
    <property type="term" value="F:DNA binding"/>
    <property type="evidence" value="ECO:0007669"/>
    <property type="project" value="TreeGrafter"/>
</dbReference>
<evidence type="ECO:0000256" key="1">
    <source>
        <dbReference type="ARBA" id="ARBA00022741"/>
    </source>
</evidence>
<dbReference type="InterPro" id="IPR000953">
    <property type="entry name" value="Chromo/chromo_shadow_dom"/>
</dbReference>
<proteinExistence type="predicted"/>
<dbReference type="GO" id="GO:0034728">
    <property type="term" value="P:nucleosome organization"/>
    <property type="evidence" value="ECO:0007669"/>
    <property type="project" value="TreeGrafter"/>
</dbReference>
<keyword evidence="2" id="KW-0067">ATP-binding</keyword>
<feature type="compositionally biased region" description="Acidic residues" evidence="4">
    <location>
        <begin position="167"/>
        <end position="185"/>
    </location>
</feature>
<evidence type="ECO:0000256" key="4">
    <source>
        <dbReference type="SAM" id="MobiDB-lite"/>
    </source>
</evidence>
<reference evidence="7" key="1">
    <citation type="journal article" date="2017" name="Nat. Commun.">
        <title>The asparagus genome sheds light on the origin and evolution of a young Y chromosome.</title>
        <authorList>
            <person name="Harkess A."/>
            <person name="Zhou J."/>
            <person name="Xu C."/>
            <person name="Bowers J.E."/>
            <person name="Van der Hulst R."/>
            <person name="Ayyampalayam S."/>
            <person name="Mercati F."/>
            <person name="Riccardi P."/>
            <person name="McKain M.R."/>
            <person name="Kakrana A."/>
            <person name="Tang H."/>
            <person name="Ray J."/>
            <person name="Groenendijk J."/>
            <person name="Arikit S."/>
            <person name="Mathioni S.M."/>
            <person name="Nakano M."/>
            <person name="Shan H."/>
            <person name="Telgmann-Rauber A."/>
            <person name="Kanno A."/>
            <person name="Yue Z."/>
            <person name="Chen H."/>
            <person name="Li W."/>
            <person name="Chen Y."/>
            <person name="Xu X."/>
            <person name="Zhang Y."/>
            <person name="Luo S."/>
            <person name="Chen H."/>
            <person name="Gao J."/>
            <person name="Mao Z."/>
            <person name="Pires J.C."/>
            <person name="Luo M."/>
            <person name="Kudrna D."/>
            <person name="Wing R.A."/>
            <person name="Meyers B.C."/>
            <person name="Yi K."/>
            <person name="Kong H."/>
            <person name="Lavrijsen P."/>
            <person name="Sunseri F."/>
            <person name="Falavigna A."/>
            <person name="Ye Y."/>
            <person name="Leebens-Mack J.H."/>
            <person name="Chen G."/>
        </authorList>
    </citation>
    <scope>NUCLEOTIDE SEQUENCE [LARGE SCALE GENOMIC DNA]</scope>
    <source>
        <strain evidence="7">cv. DH0086</strain>
    </source>
</reference>
<feature type="compositionally biased region" description="Basic and acidic residues" evidence="4">
    <location>
        <begin position="151"/>
        <end position="163"/>
    </location>
</feature>
<evidence type="ECO:0000313" key="7">
    <source>
        <dbReference type="Proteomes" id="UP000243459"/>
    </source>
</evidence>
<dbReference type="Proteomes" id="UP000243459">
    <property type="component" value="Chromosome 5"/>
</dbReference>
<dbReference type="Gene3D" id="2.40.50.40">
    <property type="match status" value="2"/>
</dbReference>
<dbReference type="PANTHER" id="PTHR45623">
    <property type="entry name" value="CHROMODOMAIN-HELICASE-DNA-BINDING PROTEIN 3-RELATED-RELATED"/>
    <property type="match status" value="1"/>
</dbReference>
<dbReference type="InterPro" id="IPR023780">
    <property type="entry name" value="Chromo_domain"/>
</dbReference>
<feature type="compositionally biased region" description="Acidic residues" evidence="4">
    <location>
        <begin position="394"/>
        <end position="404"/>
    </location>
</feature>
<feature type="domain" description="Chromo" evidence="5">
    <location>
        <begin position="423"/>
        <end position="511"/>
    </location>
</feature>
<keyword evidence="3" id="KW-0539">Nucleus</keyword>
<organism evidence="6 7">
    <name type="scientific">Asparagus officinalis</name>
    <name type="common">Garden asparagus</name>
    <dbReference type="NCBI Taxonomy" id="4686"/>
    <lineage>
        <taxon>Eukaryota</taxon>
        <taxon>Viridiplantae</taxon>
        <taxon>Streptophyta</taxon>
        <taxon>Embryophyta</taxon>
        <taxon>Tracheophyta</taxon>
        <taxon>Spermatophyta</taxon>
        <taxon>Magnoliopsida</taxon>
        <taxon>Liliopsida</taxon>
        <taxon>Asparagales</taxon>
        <taxon>Asparagaceae</taxon>
        <taxon>Asparagoideae</taxon>
        <taxon>Asparagus</taxon>
    </lineage>
</organism>
<dbReference type="GO" id="GO:0000785">
    <property type="term" value="C:chromatin"/>
    <property type="evidence" value="ECO:0007669"/>
    <property type="project" value="TreeGrafter"/>
</dbReference>
<keyword evidence="7" id="KW-1185">Reference proteome</keyword>
<dbReference type="GO" id="GO:0005634">
    <property type="term" value="C:nucleus"/>
    <property type="evidence" value="ECO:0007669"/>
    <property type="project" value="TreeGrafter"/>
</dbReference>
<dbReference type="CDD" id="cd18660">
    <property type="entry name" value="CD1_tandem"/>
    <property type="match status" value="1"/>
</dbReference>
<dbReference type="Gramene" id="ONK67510">
    <property type="protein sequence ID" value="ONK67510"/>
    <property type="gene ID" value="A4U43_C05F790"/>
</dbReference>
<sequence>MEEATTATAIPVLAQEAEVIIIDDRSPAREEGPRSIWTRPKRPSPKTREMAFFRNFGDAVDSDQNLNDKVEDNDIEGGYNSLGSNRQMDLNFVENGVEMKEEDQYHSGDANAVKGTGPSATWGSNFWKDCQPMSNRTDEEVIVVNSDEDSDGQKDGEQFKTRQVDVPADEMLSDDYYEQDGEEQSDSLISGGLKLPSISVSRLPPRQLPVAENAAAKSANAAKYDEYDGDEDYEETDEEEDDDPEDADFEPDFGESGNNTKNKAKMSDCDDFVEEDVDEDYDDLDLSDEEDLEFNDNNRERKRLKVGRKAKSIKDYKSSVHNRQKRGKTFSDEEESSEKDSEQDTDEEFSHKTRKALQVHKKGGAKSTGAMNINSRGGELRSSGRTVRKVSYVESEESEKEDEERSTKAQKLVQDDADENDIDTIERVLWYQPEGMAEDAIKNNKSAQPSVLSTIPGPEPEWDNVEFYIKWKGQSYLHCQWKSLSDLQNLTGFKKVLNYIKRVSDERKRKNALSREEAEVHDVSKEMELDLLKQYSQVERIFADRISKTSNDDIVPEYLVKWQGLSYAEATWEKDTDIAFAQYAIDEYKVKWSCSSICVQKL</sequence>
<evidence type="ECO:0000256" key="3">
    <source>
        <dbReference type="ARBA" id="ARBA00023242"/>
    </source>
</evidence>
<dbReference type="GO" id="GO:0005524">
    <property type="term" value="F:ATP binding"/>
    <property type="evidence" value="ECO:0007669"/>
    <property type="project" value="UniProtKB-KW"/>
</dbReference>
<feature type="compositionally biased region" description="Acidic residues" evidence="4">
    <location>
        <begin position="269"/>
        <end position="294"/>
    </location>
</feature>
<dbReference type="PROSITE" id="PS50013">
    <property type="entry name" value="CHROMO_2"/>
    <property type="match status" value="2"/>
</dbReference>
<dbReference type="Pfam" id="PF00385">
    <property type="entry name" value="Chromo"/>
    <property type="match status" value="1"/>
</dbReference>
<dbReference type="CDD" id="cd18659">
    <property type="entry name" value="CD2_tandem"/>
    <property type="match status" value="1"/>
</dbReference>
<feature type="compositionally biased region" description="Acidic residues" evidence="4">
    <location>
        <begin position="332"/>
        <end position="347"/>
    </location>
</feature>
<dbReference type="GO" id="GO:0016887">
    <property type="term" value="F:ATP hydrolysis activity"/>
    <property type="evidence" value="ECO:0007669"/>
    <property type="project" value="TreeGrafter"/>
</dbReference>
<dbReference type="PANTHER" id="PTHR45623:SF14">
    <property type="entry name" value="CHROMODOMAIN-HELICASE-DNA-BINDING PROTEIN 1"/>
    <property type="match status" value="1"/>
</dbReference>
<dbReference type="GO" id="GO:0003682">
    <property type="term" value="F:chromatin binding"/>
    <property type="evidence" value="ECO:0007669"/>
    <property type="project" value="TreeGrafter"/>
</dbReference>
<dbReference type="GO" id="GO:0140658">
    <property type="term" value="F:ATP-dependent chromatin remodeler activity"/>
    <property type="evidence" value="ECO:0007669"/>
    <property type="project" value="TreeGrafter"/>
</dbReference>
<evidence type="ECO:0000256" key="2">
    <source>
        <dbReference type="ARBA" id="ARBA00022840"/>
    </source>
</evidence>
<dbReference type="FunFam" id="2.40.50.40:FF:000032">
    <property type="entry name" value="protein CHROMATIN REMODELING 5 isoform X2"/>
    <property type="match status" value="1"/>
</dbReference>
<feature type="compositionally biased region" description="Basic residues" evidence="4">
    <location>
        <begin position="300"/>
        <end position="311"/>
    </location>
</feature>
<gene>
    <name evidence="6" type="ORF">A4U43_C05F790</name>
</gene>
<dbReference type="EMBL" id="CM007385">
    <property type="protein sequence ID" value="ONK67510.1"/>
    <property type="molecule type" value="Genomic_DNA"/>
</dbReference>
<feature type="region of interest" description="Disordered" evidence="4">
    <location>
        <begin position="63"/>
        <end position="87"/>
    </location>
</feature>
<dbReference type="GO" id="GO:0042393">
    <property type="term" value="F:histone binding"/>
    <property type="evidence" value="ECO:0007669"/>
    <property type="project" value="TreeGrafter"/>
</dbReference>
<dbReference type="AlphaFoldDB" id="A0A5P1ETW8"/>
<feature type="region of interest" description="Disordered" evidence="4">
    <location>
        <begin position="25"/>
        <end position="47"/>
    </location>
</feature>
<feature type="compositionally biased region" description="Basic residues" evidence="4">
    <location>
        <begin position="352"/>
        <end position="364"/>
    </location>
</feature>
<feature type="domain" description="Chromo" evidence="5">
    <location>
        <begin position="536"/>
        <end position="588"/>
    </location>
</feature>
<feature type="compositionally biased region" description="Low complexity" evidence="4">
    <location>
        <begin position="211"/>
        <end position="222"/>
    </location>
</feature>
<dbReference type="SUPFAM" id="SSF54160">
    <property type="entry name" value="Chromo domain-like"/>
    <property type="match status" value="2"/>
</dbReference>
<protein>
    <recommendedName>
        <fullName evidence="5">Chromo domain-containing protein</fullName>
    </recommendedName>
</protein>
<evidence type="ECO:0000259" key="5">
    <source>
        <dbReference type="PROSITE" id="PS50013"/>
    </source>
</evidence>
<dbReference type="InterPro" id="IPR016197">
    <property type="entry name" value="Chromo-like_dom_sf"/>
</dbReference>
<accession>A0A5P1ETW8</accession>
<evidence type="ECO:0000313" key="6">
    <source>
        <dbReference type="EMBL" id="ONK67510.1"/>
    </source>
</evidence>
<dbReference type="SMART" id="SM00298">
    <property type="entry name" value="CHROMO"/>
    <property type="match status" value="2"/>
</dbReference>
<feature type="compositionally biased region" description="Acidic residues" evidence="4">
    <location>
        <begin position="227"/>
        <end position="253"/>
    </location>
</feature>
<keyword evidence="1" id="KW-0547">Nucleotide-binding</keyword>
<feature type="region of interest" description="Disordered" evidence="4">
    <location>
        <begin position="108"/>
        <end position="417"/>
    </location>
</feature>
<name>A0A5P1ETW8_ASPOF</name>